<dbReference type="Proteomes" id="UP000112896">
    <property type="component" value="Segment"/>
</dbReference>
<organism evidence="1 2">
    <name type="scientific">Wiseana iridescent virus</name>
    <name type="common">WIV</name>
    <name type="synonym">Insect iridescent virus type 9</name>
    <dbReference type="NCBI Taxonomy" id="68347"/>
    <lineage>
        <taxon>Viruses</taxon>
        <taxon>Varidnaviria</taxon>
        <taxon>Bamfordvirae</taxon>
        <taxon>Nucleocytoviricota</taxon>
        <taxon>Megaviricetes</taxon>
        <taxon>Pimascovirales</taxon>
        <taxon>Pimascovirales incertae sedis</taxon>
        <taxon>Iridoviridae</taxon>
        <taxon>Betairidovirinae</taxon>
        <taxon>Chloriridovirus</taxon>
        <taxon>Chloriridovirus wiseana1</taxon>
        <taxon>Invertebrate iridescent virus 9</taxon>
    </lineage>
</organism>
<organismHost>
    <name type="scientific">Wiseana cervinata</name>
    <dbReference type="NCBI Taxonomy" id="107013"/>
</organismHost>
<protein>
    <submittedName>
        <fullName evidence="1">Uncharacterized protein</fullName>
    </submittedName>
</protein>
<dbReference type="GeneID" id="10963903"/>
<name>G0T5K7_IRV9</name>
<dbReference type="RefSeq" id="YP_004732964.1">
    <property type="nucleotide sequence ID" value="NC_015780.1"/>
</dbReference>
<reference evidence="1 2" key="1">
    <citation type="journal article" date="2011" name="J. Virol.">
        <title>Genomic and proteomic analysis of invertebrate iridovirus type 9.</title>
        <authorList>
            <person name="Wong C.K."/>
            <person name="Young V.L."/>
            <person name="Kleffmann T."/>
            <person name="Ward V.K."/>
        </authorList>
    </citation>
    <scope>NUCLEOTIDE SEQUENCE [LARGE SCALE GENOMIC DNA]</scope>
</reference>
<keyword evidence="2" id="KW-1185">Reference proteome</keyword>
<accession>G0T5K7</accession>
<proteinExistence type="predicted"/>
<evidence type="ECO:0000313" key="2">
    <source>
        <dbReference type="Proteomes" id="UP000112896"/>
    </source>
</evidence>
<sequence length="88" mass="10252">MNLKFLLFLLFLLSNLTLILSDLVSHRLVQSSEQCVDIKFNMTRSECVHTCFEKCLITRKLGEELKISKCQNMLNTNLECICEMCNNF</sequence>
<dbReference type="EMBL" id="GQ918152">
    <property type="protein sequence ID" value="ADO00525.1"/>
    <property type="molecule type" value="Genomic_DNA"/>
</dbReference>
<dbReference type="KEGG" id="vg:10963903"/>
<evidence type="ECO:0000313" key="1">
    <source>
        <dbReference type="EMBL" id="ADO00525.1"/>
    </source>
</evidence>